<keyword evidence="2" id="KW-1185">Reference proteome</keyword>
<dbReference type="Gene3D" id="2.80.10.50">
    <property type="match status" value="1"/>
</dbReference>
<proteinExistence type="predicted"/>
<reference evidence="1 2" key="1">
    <citation type="journal article" date="2018" name="Sci. Rep.">
        <title>Comparative genomics provides insights into the lifestyle and reveals functional heterogeneity of dark septate endophytic fungi.</title>
        <authorList>
            <person name="Knapp D.G."/>
            <person name="Nemeth J.B."/>
            <person name="Barry K."/>
            <person name="Hainaut M."/>
            <person name="Henrissat B."/>
            <person name="Johnson J."/>
            <person name="Kuo A."/>
            <person name="Lim J.H.P."/>
            <person name="Lipzen A."/>
            <person name="Nolan M."/>
            <person name="Ohm R.A."/>
            <person name="Tamas L."/>
            <person name="Grigoriev I.V."/>
            <person name="Spatafora J.W."/>
            <person name="Nagy L.G."/>
            <person name="Kovacs G.M."/>
        </authorList>
    </citation>
    <scope>NUCLEOTIDE SEQUENCE [LARGE SCALE GENOMIC DNA]</scope>
    <source>
        <strain evidence="1 2">DSE2036</strain>
    </source>
</reference>
<dbReference type="Proteomes" id="UP000244855">
    <property type="component" value="Unassembled WGS sequence"/>
</dbReference>
<dbReference type="AlphaFoldDB" id="A0A2V1DFP6"/>
<dbReference type="SUPFAM" id="SSF50370">
    <property type="entry name" value="Ricin B-like lectins"/>
    <property type="match status" value="1"/>
</dbReference>
<accession>A0A2V1DFP6</accession>
<organism evidence="1 2">
    <name type="scientific">Periconia macrospinosa</name>
    <dbReference type="NCBI Taxonomy" id="97972"/>
    <lineage>
        <taxon>Eukaryota</taxon>
        <taxon>Fungi</taxon>
        <taxon>Dikarya</taxon>
        <taxon>Ascomycota</taxon>
        <taxon>Pezizomycotina</taxon>
        <taxon>Dothideomycetes</taxon>
        <taxon>Pleosporomycetidae</taxon>
        <taxon>Pleosporales</taxon>
        <taxon>Massarineae</taxon>
        <taxon>Periconiaceae</taxon>
        <taxon>Periconia</taxon>
    </lineage>
</organism>
<evidence type="ECO:0000313" key="1">
    <source>
        <dbReference type="EMBL" id="PVH95974.1"/>
    </source>
</evidence>
<evidence type="ECO:0000313" key="2">
    <source>
        <dbReference type="Proteomes" id="UP000244855"/>
    </source>
</evidence>
<sequence length="176" mass="20275">MANFNNNVWYQVYLNESKDESLNGTPLYARNTGAAFVRTSKESDYEQYWQFYAVDSDYYVMRTRSGGPDAYLGAKLKEEETTAGRSAPEMRRGNMTDDSALWKITPWGDGTFYLSNKQNKTDWHLGKRKDDSLLVMDSNVTGQQNGQRWSFLSRERIIDDSRYSTIKVCIEVGNPN</sequence>
<dbReference type="InterPro" id="IPR035992">
    <property type="entry name" value="Ricin_B-like_lectins"/>
</dbReference>
<name>A0A2V1DFP6_9PLEO</name>
<dbReference type="OrthoDB" id="4158815at2759"/>
<dbReference type="STRING" id="97972.A0A2V1DFP6"/>
<dbReference type="EMBL" id="KZ805478">
    <property type="protein sequence ID" value="PVH95974.1"/>
    <property type="molecule type" value="Genomic_DNA"/>
</dbReference>
<gene>
    <name evidence="1" type="ORF">DM02DRAFT_536219</name>
</gene>
<protein>
    <recommendedName>
        <fullName evidence="3">Ricin B lectin domain-containing protein</fullName>
    </recommendedName>
</protein>
<evidence type="ECO:0008006" key="3">
    <source>
        <dbReference type="Google" id="ProtNLM"/>
    </source>
</evidence>